<evidence type="ECO:0000313" key="13">
    <source>
        <dbReference type="Proteomes" id="UP000294830"/>
    </source>
</evidence>
<dbReference type="InterPro" id="IPR056147">
    <property type="entry name" value="NQRA_N"/>
</dbReference>
<dbReference type="Proteomes" id="UP000294830">
    <property type="component" value="Unassembled WGS sequence"/>
</dbReference>
<dbReference type="OrthoDB" id="9774536at2"/>
<evidence type="ECO:0000256" key="3">
    <source>
        <dbReference type="ARBA" id="ARBA00023027"/>
    </source>
</evidence>
<comment type="function">
    <text evidence="8">NQR complex catalyzes the reduction of ubiquinone-1 to ubiquinol by two successive reactions, coupled with the transport of Na(+) ions from the cytoplasm to the periplasm. NqrA to NqrE are probably involved in the second step, the conversion of ubisemiquinone to ubiquinol.</text>
</comment>
<keyword evidence="2 8" id="KW-1278">Translocase</keyword>
<dbReference type="GO" id="GO:0016655">
    <property type="term" value="F:oxidoreductase activity, acting on NAD(P)H, quinone or similar compound as acceptor"/>
    <property type="evidence" value="ECO:0007669"/>
    <property type="project" value="UniProtKB-UniRule"/>
</dbReference>
<evidence type="ECO:0000259" key="10">
    <source>
        <dbReference type="Pfam" id="PF11973"/>
    </source>
</evidence>
<evidence type="ECO:0000313" key="12">
    <source>
        <dbReference type="EMBL" id="TCN70698.1"/>
    </source>
</evidence>
<dbReference type="Pfam" id="PF24836">
    <property type="entry name" value="NQRA_2nd"/>
    <property type="match status" value="1"/>
</dbReference>
<sequence length="450" mass="49721">MSNVYKITKGLDIRMVGKAETVVTKAPLAVAYAIKPADFQGLVPKLLVKVGDKVKAGTAVMFDKYNHNIVFASPVSGEVTAINRGERRLLLEVVITPDAEQQYESFEVGDLLSITREQVVEKLLVSGCWPFIKQRPYGIIANPNTTPKGIFISCFDSSPLAPDYDILLRGEEEHFYKGIEVLKKLTDGKVHLGVNAKYSSPVFEKCTGVEINKFQGPHPAGNVGTQISRISPINKGEIVWTIDPQHVAAIGRLAATGRYDVQKTVAAVGSEVKKPRYYKVIQGASIKNLLEGGVSSDKNVRFVSGSVLSGTKISSEGFIGFYDNMLAVIPEGDQYEFFGWALPGLDKFSFSKSFLSWLTPSKEYVLNTNYHGGERAFVMSDVYGKVFPFDIYPVYLLKAILAEDIDAMEKLGIYEVVEEDFALCEFVDPSKIEIQAIVRKGLNLMIKEMN</sequence>
<dbReference type="HAMAP" id="MF_00425">
    <property type="entry name" value="NqrA"/>
    <property type="match status" value="1"/>
</dbReference>
<dbReference type="PANTHER" id="PTHR37839">
    <property type="entry name" value="NA(+)-TRANSLOCATING NADH-QUINONE REDUCTASE SUBUNIT A"/>
    <property type="match status" value="1"/>
</dbReference>
<comment type="similarity">
    <text evidence="8">Belongs to the NqrA family.</text>
</comment>
<evidence type="ECO:0000256" key="7">
    <source>
        <dbReference type="ARBA" id="ARBA00023201"/>
    </source>
</evidence>
<dbReference type="NCBIfam" id="TIGR01936">
    <property type="entry name" value="nqrA"/>
    <property type="match status" value="1"/>
</dbReference>
<proteinExistence type="inferred from homology"/>
<dbReference type="RefSeq" id="WP_131838554.1">
    <property type="nucleotide sequence ID" value="NZ_SLWB01000003.1"/>
</dbReference>
<dbReference type="GO" id="GO:0006814">
    <property type="term" value="P:sodium ion transport"/>
    <property type="evidence" value="ECO:0007669"/>
    <property type="project" value="UniProtKB-UniRule"/>
</dbReference>
<dbReference type="InterPro" id="IPR022615">
    <property type="entry name" value="NqrA_C_domain"/>
</dbReference>
<dbReference type="AlphaFoldDB" id="A0A4R2ENJ8"/>
<accession>A0A4R2ENJ8</accession>
<feature type="domain" description="Na(+)-translocating NADH-quinone reductase subunit A C-terminal" evidence="10">
    <location>
        <begin position="264"/>
        <end position="314"/>
    </location>
</feature>
<dbReference type="Pfam" id="PF05896">
    <property type="entry name" value="NQRA_N"/>
    <property type="match status" value="1"/>
</dbReference>
<keyword evidence="6 8" id="KW-0830">Ubiquinone</keyword>
<dbReference type="InterPro" id="IPR008703">
    <property type="entry name" value="NqrA"/>
</dbReference>
<evidence type="ECO:0000259" key="9">
    <source>
        <dbReference type="Pfam" id="PF05896"/>
    </source>
</evidence>
<organism evidence="12 13">
    <name type="scientific">Acetobacteroides hydrogenigenes</name>
    <dbReference type="NCBI Taxonomy" id="979970"/>
    <lineage>
        <taxon>Bacteria</taxon>
        <taxon>Pseudomonadati</taxon>
        <taxon>Bacteroidota</taxon>
        <taxon>Bacteroidia</taxon>
        <taxon>Bacteroidales</taxon>
        <taxon>Rikenellaceae</taxon>
        <taxon>Acetobacteroides</taxon>
    </lineage>
</organism>
<keyword evidence="5 8" id="KW-0406">Ion transport</keyword>
<evidence type="ECO:0000256" key="4">
    <source>
        <dbReference type="ARBA" id="ARBA00023053"/>
    </source>
</evidence>
<keyword evidence="4 8" id="KW-0915">Sodium</keyword>
<feature type="domain" description="NqrA N-terminal barrel-sandwich hybrid" evidence="9">
    <location>
        <begin position="6"/>
        <end position="97"/>
    </location>
</feature>
<comment type="caution">
    <text evidence="12">The sequence shown here is derived from an EMBL/GenBank/DDBJ whole genome shotgun (WGS) entry which is preliminary data.</text>
</comment>
<evidence type="ECO:0000256" key="8">
    <source>
        <dbReference type="HAMAP-Rule" id="MF_00425"/>
    </source>
</evidence>
<comment type="catalytic activity">
    <reaction evidence="8">
        <text>a ubiquinone + n Na(+)(in) + NADH + H(+) = a ubiquinol + n Na(+)(out) + NAD(+)</text>
        <dbReference type="Rhea" id="RHEA:47748"/>
        <dbReference type="Rhea" id="RHEA-COMP:9565"/>
        <dbReference type="Rhea" id="RHEA-COMP:9566"/>
        <dbReference type="ChEBI" id="CHEBI:15378"/>
        <dbReference type="ChEBI" id="CHEBI:16389"/>
        <dbReference type="ChEBI" id="CHEBI:17976"/>
        <dbReference type="ChEBI" id="CHEBI:29101"/>
        <dbReference type="ChEBI" id="CHEBI:57540"/>
        <dbReference type="ChEBI" id="CHEBI:57945"/>
        <dbReference type="EC" id="7.2.1.1"/>
    </reaction>
</comment>
<evidence type="ECO:0000256" key="6">
    <source>
        <dbReference type="ARBA" id="ARBA00023075"/>
    </source>
</evidence>
<dbReference type="Pfam" id="PF11973">
    <property type="entry name" value="NQRA_SLBB"/>
    <property type="match status" value="1"/>
</dbReference>
<comment type="subunit">
    <text evidence="8">Composed of six subunits; NqrA, NqrB, NqrC, NqrD, NqrE and NqrF.</text>
</comment>
<evidence type="ECO:0000259" key="11">
    <source>
        <dbReference type="Pfam" id="PF24836"/>
    </source>
</evidence>
<reference evidence="12 13" key="1">
    <citation type="submission" date="2019-03" db="EMBL/GenBank/DDBJ databases">
        <title>Genomic Encyclopedia of Archaeal and Bacterial Type Strains, Phase II (KMG-II): from individual species to whole genera.</title>
        <authorList>
            <person name="Goeker M."/>
        </authorList>
    </citation>
    <scope>NUCLEOTIDE SEQUENCE [LARGE SCALE GENOMIC DNA]</scope>
    <source>
        <strain evidence="12 13">RL-C</strain>
    </source>
</reference>
<evidence type="ECO:0000256" key="2">
    <source>
        <dbReference type="ARBA" id="ARBA00022967"/>
    </source>
</evidence>
<dbReference type="PANTHER" id="PTHR37839:SF1">
    <property type="entry name" value="NA(+)-TRANSLOCATING NADH-QUINONE REDUCTASE SUBUNIT A"/>
    <property type="match status" value="1"/>
</dbReference>
<keyword evidence="7 8" id="KW-0739">Sodium transport</keyword>
<dbReference type="InterPro" id="IPR056148">
    <property type="entry name" value="NQRA_2nd"/>
</dbReference>
<feature type="domain" description="NqrA second alpha/beta" evidence="11">
    <location>
        <begin position="115"/>
        <end position="258"/>
    </location>
</feature>
<protein>
    <recommendedName>
        <fullName evidence="8">Na(+)-translocating NADH-quinone reductase subunit A</fullName>
        <shortName evidence="8">Na(+)-NQR subunit A</shortName>
        <shortName evidence="8">Na(+)-translocating NQR subunit A</shortName>
        <ecNumber evidence="8">7.2.1.1</ecNumber>
    </recommendedName>
    <alternativeName>
        <fullName evidence="8">NQR complex subunit A</fullName>
    </alternativeName>
    <alternativeName>
        <fullName evidence="8">NQR-1 subunit A</fullName>
    </alternativeName>
</protein>
<dbReference type="EMBL" id="SLWB01000003">
    <property type="protein sequence ID" value="TCN70698.1"/>
    <property type="molecule type" value="Genomic_DNA"/>
</dbReference>
<gene>
    <name evidence="8" type="primary">nqrA</name>
    <name evidence="12" type="ORF">CLV25_103222</name>
</gene>
<keyword evidence="3 8" id="KW-0520">NAD</keyword>
<evidence type="ECO:0000256" key="5">
    <source>
        <dbReference type="ARBA" id="ARBA00023065"/>
    </source>
</evidence>
<dbReference type="EC" id="7.2.1.1" evidence="8"/>
<keyword evidence="13" id="KW-1185">Reference proteome</keyword>
<name>A0A4R2ENJ8_9BACT</name>
<dbReference type="NCBIfam" id="NF003761">
    <property type="entry name" value="PRK05352.1-4"/>
    <property type="match status" value="1"/>
</dbReference>
<evidence type="ECO:0000256" key="1">
    <source>
        <dbReference type="ARBA" id="ARBA00022448"/>
    </source>
</evidence>
<keyword evidence="1 8" id="KW-0813">Transport</keyword>